<proteinExistence type="inferred from homology"/>
<feature type="domain" description="AMP-binding enzyme C-terminal" evidence="4">
    <location>
        <begin position="435"/>
        <end position="510"/>
    </location>
</feature>
<gene>
    <name evidence="5" type="ORF">LAL4801_00877</name>
</gene>
<dbReference type="InterPro" id="IPR000873">
    <property type="entry name" value="AMP-dep_synth/lig_dom"/>
</dbReference>
<dbReference type="InterPro" id="IPR025110">
    <property type="entry name" value="AMP-bd_C"/>
</dbReference>
<dbReference type="InterPro" id="IPR042099">
    <property type="entry name" value="ANL_N_sf"/>
</dbReference>
<dbReference type="NCBIfam" id="NF005676">
    <property type="entry name" value="PRK07470.1"/>
    <property type="match status" value="1"/>
</dbReference>
<dbReference type="Pfam" id="PF13193">
    <property type="entry name" value="AMP-binding_C"/>
    <property type="match status" value="1"/>
</dbReference>
<evidence type="ECO:0000313" key="5">
    <source>
        <dbReference type="EMBL" id="CTQ42449.1"/>
    </source>
</evidence>
<dbReference type="PROSITE" id="PS00455">
    <property type="entry name" value="AMP_BINDING"/>
    <property type="match status" value="1"/>
</dbReference>
<comment type="similarity">
    <text evidence="1">Belongs to the ATP-dependent AMP-binding enzyme family.</text>
</comment>
<dbReference type="PANTHER" id="PTHR43201">
    <property type="entry name" value="ACYL-COA SYNTHETASE"/>
    <property type="match status" value="1"/>
</dbReference>
<accession>A0A0M6Y0T5</accession>
<dbReference type="AlphaFoldDB" id="A0A0M6Y0T5"/>
<evidence type="ECO:0000259" key="3">
    <source>
        <dbReference type="Pfam" id="PF00501"/>
    </source>
</evidence>
<sequence length="526" mass="57244">MVERCSNRVANLAHFLSRNAARWPSGPAVVEDGVTLSWSEIDSRVSALAKGLQSEFGVSKGDGLLVQAQNSHEMIEIMLAAFRLGAIWVPCNFRQAPGETAYAAVKAKAKVFLCDADFGAQADAVRNARDQLTGCITIGASDFGTSYEDLLSRYQGQVLQNEAVDYNDPCWLFFTSGSTGRPKAVVLSHGQIGFVCVNYMADLLPGTTERDASLVIAPLSHGAGLQLIAQLSVGSTHVLLPGGGFNPSTAFELIEKHKVSNLFTVPTIVKRLVEDPSVDQHDHSSLRHVIYAGAPMYREDQKLALQKLGQVLVQYYGLGEVTGNITVLRPQDHFLEDGPEARSGTCGTERTGIEVSIQDEDGNHLPPNETGEVCVIGSAVCAGYLEDEDANQKSFRNGWFRTGDIGHMDEQRYLFLTGRASDMYISGGSNVYPKEVEEVLLTHPDISEVAILGIPDRQWGEVGLAVCVPAPDKSPDPQELSDYLNGKIARYKMPARYLFIPAMPTSAYGKITKKLVREHLTEKGLL</sequence>
<dbReference type="InterPro" id="IPR020845">
    <property type="entry name" value="AMP-binding_CS"/>
</dbReference>
<dbReference type="STRING" id="187304.B0E33_25760"/>
<dbReference type="Proteomes" id="UP000048926">
    <property type="component" value="Unassembled WGS sequence"/>
</dbReference>
<dbReference type="Gene3D" id="3.30.300.30">
    <property type="match status" value="1"/>
</dbReference>
<keyword evidence="2 5" id="KW-0436">Ligase</keyword>
<dbReference type="RefSeq" id="WP_055654474.1">
    <property type="nucleotide sequence ID" value="NZ_CXST01000001.1"/>
</dbReference>
<dbReference type="InterPro" id="IPR045851">
    <property type="entry name" value="AMP-bd_C_sf"/>
</dbReference>
<dbReference type="GO" id="GO:0031956">
    <property type="term" value="F:medium-chain fatty acid-CoA ligase activity"/>
    <property type="evidence" value="ECO:0007669"/>
    <property type="project" value="TreeGrafter"/>
</dbReference>
<evidence type="ECO:0000259" key="4">
    <source>
        <dbReference type="Pfam" id="PF13193"/>
    </source>
</evidence>
<dbReference type="Pfam" id="PF00501">
    <property type="entry name" value="AMP-binding"/>
    <property type="match status" value="1"/>
</dbReference>
<protein>
    <submittedName>
        <fullName evidence="5">Long-chain-fatty-acid--CoA ligase FadD13</fullName>
        <ecNumber evidence="5">6.2.1.3</ecNumber>
    </submittedName>
</protein>
<feature type="domain" description="AMP-dependent synthetase/ligase" evidence="3">
    <location>
        <begin position="17"/>
        <end position="385"/>
    </location>
</feature>
<keyword evidence="6" id="KW-1185">Reference proteome</keyword>
<dbReference type="GO" id="GO:0004467">
    <property type="term" value="F:long-chain fatty acid-CoA ligase activity"/>
    <property type="evidence" value="ECO:0007669"/>
    <property type="project" value="UniProtKB-EC"/>
</dbReference>
<dbReference type="OrthoDB" id="9803968at2"/>
<evidence type="ECO:0000313" key="6">
    <source>
        <dbReference type="Proteomes" id="UP000048926"/>
    </source>
</evidence>
<organism evidence="5 6">
    <name type="scientific">Roseibium aggregatum</name>
    <dbReference type="NCBI Taxonomy" id="187304"/>
    <lineage>
        <taxon>Bacteria</taxon>
        <taxon>Pseudomonadati</taxon>
        <taxon>Pseudomonadota</taxon>
        <taxon>Alphaproteobacteria</taxon>
        <taxon>Hyphomicrobiales</taxon>
        <taxon>Stappiaceae</taxon>
        <taxon>Roseibium</taxon>
    </lineage>
</organism>
<name>A0A0M6Y0T5_9HYPH</name>
<dbReference type="PANTHER" id="PTHR43201:SF5">
    <property type="entry name" value="MEDIUM-CHAIN ACYL-COA LIGASE ACSF2, MITOCHONDRIAL"/>
    <property type="match status" value="1"/>
</dbReference>
<evidence type="ECO:0000256" key="1">
    <source>
        <dbReference type="ARBA" id="ARBA00006432"/>
    </source>
</evidence>
<reference evidence="6" key="1">
    <citation type="submission" date="2015-07" db="EMBL/GenBank/DDBJ databases">
        <authorList>
            <person name="Rodrigo-Torres Lidia"/>
            <person name="Arahal R.David."/>
        </authorList>
    </citation>
    <scope>NUCLEOTIDE SEQUENCE [LARGE SCALE GENOMIC DNA]</scope>
    <source>
        <strain evidence="6">CECT 4801</strain>
    </source>
</reference>
<dbReference type="SUPFAM" id="SSF56801">
    <property type="entry name" value="Acetyl-CoA synthetase-like"/>
    <property type="match status" value="1"/>
</dbReference>
<dbReference type="Gene3D" id="3.40.50.12780">
    <property type="entry name" value="N-terminal domain of ligase-like"/>
    <property type="match status" value="1"/>
</dbReference>
<dbReference type="EC" id="6.2.1.3" evidence="5"/>
<evidence type="ECO:0000256" key="2">
    <source>
        <dbReference type="ARBA" id="ARBA00022598"/>
    </source>
</evidence>
<dbReference type="EMBL" id="CXST01000001">
    <property type="protein sequence ID" value="CTQ42449.1"/>
    <property type="molecule type" value="Genomic_DNA"/>
</dbReference>